<dbReference type="EMBL" id="SJOL01000418">
    <property type="protein sequence ID" value="TGZ75675.1"/>
    <property type="molecule type" value="Genomic_DNA"/>
</dbReference>
<dbReference type="Proteomes" id="UP000308267">
    <property type="component" value="Unassembled WGS sequence"/>
</dbReference>
<dbReference type="AlphaFoldDB" id="A0A4S2MGB1"/>
<organism evidence="1 2">
    <name type="scientific">Opisthorchis felineus</name>
    <dbReference type="NCBI Taxonomy" id="147828"/>
    <lineage>
        <taxon>Eukaryota</taxon>
        <taxon>Metazoa</taxon>
        <taxon>Spiralia</taxon>
        <taxon>Lophotrochozoa</taxon>
        <taxon>Platyhelminthes</taxon>
        <taxon>Trematoda</taxon>
        <taxon>Digenea</taxon>
        <taxon>Opisthorchiida</taxon>
        <taxon>Opisthorchiata</taxon>
        <taxon>Opisthorchiidae</taxon>
        <taxon>Opisthorchis</taxon>
    </lineage>
</organism>
<reference evidence="1 2" key="1">
    <citation type="journal article" date="2019" name="BMC Genomics">
        <title>New insights from Opisthorchis felineus genome: update on genomics of the epidemiologically important liver flukes.</title>
        <authorList>
            <person name="Ershov N.I."/>
            <person name="Mordvinov V.A."/>
            <person name="Prokhortchouk E.B."/>
            <person name="Pakharukova M.Y."/>
            <person name="Gunbin K.V."/>
            <person name="Ustyantsev K."/>
            <person name="Genaev M.A."/>
            <person name="Blinov A.G."/>
            <person name="Mazur A."/>
            <person name="Boulygina E."/>
            <person name="Tsygankova S."/>
            <person name="Khrameeva E."/>
            <person name="Chekanov N."/>
            <person name="Fan G."/>
            <person name="Xiao A."/>
            <person name="Zhang H."/>
            <person name="Xu X."/>
            <person name="Yang H."/>
            <person name="Solovyev V."/>
            <person name="Lee S.M."/>
            <person name="Liu X."/>
            <person name="Afonnikov D.A."/>
            <person name="Skryabin K.G."/>
        </authorList>
    </citation>
    <scope>NUCLEOTIDE SEQUENCE [LARGE SCALE GENOMIC DNA]</scope>
    <source>
        <strain evidence="1">AK-0245</strain>
        <tissue evidence="1">Whole organism</tissue>
    </source>
</reference>
<proteinExistence type="predicted"/>
<comment type="caution">
    <text evidence="1">The sequence shown here is derived from an EMBL/GenBank/DDBJ whole genome shotgun (WGS) entry which is preliminary data.</text>
</comment>
<sequence>MHVRRLLELQTEADVYDRLLNTQLMDGDLPRTRRSRVRIANDKVHEQLEELAACKQKVQTRREAWSIFSAAAVLESKLMKSSLLEFVQ</sequence>
<feature type="non-terminal residue" evidence="1">
    <location>
        <position position="88"/>
    </location>
</feature>
<evidence type="ECO:0000313" key="2">
    <source>
        <dbReference type="Proteomes" id="UP000308267"/>
    </source>
</evidence>
<evidence type="ECO:0000313" key="1">
    <source>
        <dbReference type="EMBL" id="TGZ75675.1"/>
    </source>
</evidence>
<protein>
    <submittedName>
        <fullName evidence="1">Uncharacterized protein</fullName>
    </submittedName>
</protein>
<keyword evidence="2" id="KW-1185">Reference proteome</keyword>
<gene>
    <name evidence="1" type="ORF">CRM22_000234</name>
</gene>
<name>A0A4S2MGB1_OPIFE</name>
<accession>A0A4S2MGB1</accession>